<feature type="region of interest" description="Disordered" evidence="2">
    <location>
        <begin position="554"/>
        <end position="623"/>
    </location>
</feature>
<evidence type="ECO:0000313" key="5">
    <source>
        <dbReference type="Proteomes" id="UP000186808"/>
    </source>
</evidence>
<dbReference type="STRING" id="464.Lgor_1521"/>
<sequence length="799" mass="91890">MKIPQLPFIFTYPSEISSEQDLLEQIVEFSEIGFNEKLKKRIELNKAKIQSYMKFDTSKYSESYLGFLNSMIRVLSLEEKDIDTVPIRGKRADHNYKSNQPATKNDYKFIEEIPADSTLRLNVIKRLDAFKEKLETIRNQQLLIKARSLVKLANDELVENQQNLELILNQYLELLEQSDYSQESFEELDRNFENWFGDQSISKLGQSFAEKKRIMGDIMKQCEASSVTAEEIHQEQSELIKLRENFESSKKQAEDLKSLTTQLKQIKTIEAEVAKKAEELLVPSDAPKLQELIKFITAKEEEIKLTIQKIDGTSEIHTKTLHAIGEIEQSMQKTKKQAELLEKELETRNQGLILQAQSLVKLANDELLENQQNLELIQNRYLELLEKSDYSQESFEEFDRNFENWFGDQSISKFKQSFAEKKHIMGEIMKQCEASSVTAEEISREQSKLNDLLNNFESIIEQAKYSKSLKTLFEQIKTIESAVKNEEDKLKSENAHSPQAFMHFTEDKLKKITDIKEAFDGLIPIETDQAIKKIEESIQNKKANTESDLKKIHHASSEAQQGEIKEQTKGSSRKEEQKEVQLQSSLQPIITASSHEQQNKLENHSDKGSNDGEEKKNKEALAEEKKKRLSEAISLIQTYKMTLKVEQQKCSLPFFYRSRNQAKLDYCELLEKILELQVATLTSESVLSTIINRAHMEVLKKTSEKDKEEVTKGGSFFGTSRMLSLQRLLGINEAWEEKGRSKFFGSDFHGLKTSGVFGADALKTVNDFYDGVKGGSSKFHDLKEKAFPADPGTQKKYQN</sequence>
<accession>A0A377GIZ1</accession>
<dbReference type="OrthoDB" id="5638605at2"/>
<reference evidence="3 5" key="1">
    <citation type="submission" date="2017-01" db="EMBL/GenBank/DDBJ databases">
        <authorList>
            <person name="Varghese N."/>
            <person name="Submissions S."/>
        </authorList>
    </citation>
    <scope>NUCLEOTIDE SEQUENCE [LARGE SCALE GENOMIC DNA]</scope>
    <source>
        <strain evidence="3 5">ATCC 33342</strain>
    </source>
</reference>
<feature type="compositionally biased region" description="Basic and acidic residues" evidence="2">
    <location>
        <begin position="563"/>
        <end position="579"/>
    </location>
</feature>
<evidence type="ECO:0000256" key="1">
    <source>
        <dbReference type="SAM" id="Coils"/>
    </source>
</evidence>
<dbReference type="AlphaFoldDB" id="A0A377GIZ1"/>
<keyword evidence="1" id="KW-0175">Coiled coil</keyword>
<feature type="compositionally biased region" description="Basic and acidic residues" evidence="2">
    <location>
        <begin position="597"/>
        <end position="623"/>
    </location>
</feature>
<dbReference type="EMBL" id="UGGV01000001">
    <property type="protein sequence ID" value="STO24564.1"/>
    <property type="molecule type" value="Genomic_DNA"/>
</dbReference>
<proteinExistence type="predicted"/>
<evidence type="ECO:0000313" key="6">
    <source>
        <dbReference type="Proteomes" id="UP000254374"/>
    </source>
</evidence>
<evidence type="ECO:0000256" key="2">
    <source>
        <dbReference type="SAM" id="MobiDB-lite"/>
    </source>
</evidence>
<name>A0A377GIZ1_9GAMM</name>
<protein>
    <submittedName>
        <fullName evidence="4">Uncharacterized protein</fullName>
    </submittedName>
</protein>
<gene>
    <name evidence="4" type="ORF">NCTC11401_01379</name>
    <name evidence="3" type="ORF">SAMN05421777_10140</name>
</gene>
<feature type="coiled-coil region" evidence="1">
    <location>
        <begin position="324"/>
        <end position="380"/>
    </location>
</feature>
<reference evidence="4 6" key="2">
    <citation type="submission" date="2018-06" db="EMBL/GenBank/DDBJ databases">
        <authorList>
            <consortium name="Pathogen Informatics"/>
            <person name="Doyle S."/>
        </authorList>
    </citation>
    <scope>NUCLEOTIDE SEQUENCE [LARGE SCALE GENOMIC DNA]</scope>
    <source>
        <strain evidence="4 6">NCTC11401</strain>
    </source>
</reference>
<organism evidence="4 6">
    <name type="scientific">Fluoribacter gormanii</name>
    <dbReference type="NCBI Taxonomy" id="464"/>
    <lineage>
        <taxon>Bacteria</taxon>
        <taxon>Pseudomonadati</taxon>
        <taxon>Pseudomonadota</taxon>
        <taxon>Gammaproteobacteria</taxon>
        <taxon>Legionellales</taxon>
        <taxon>Legionellaceae</taxon>
        <taxon>Fluoribacter</taxon>
    </lineage>
</organism>
<feature type="coiled-coil region" evidence="1">
    <location>
        <begin position="232"/>
        <end position="259"/>
    </location>
</feature>
<evidence type="ECO:0000313" key="4">
    <source>
        <dbReference type="EMBL" id="STO24564.1"/>
    </source>
</evidence>
<dbReference type="Proteomes" id="UP000254374">
    <property type="component" value="Unassembled WGS sequence"/>
</dbReference>
<dbReference type="RefSeq" id="WP_058468002.1">
    <property type="nucleotide sequence ID" value="NZ_CAAAIX010000007.1"/>
</dbReference>
<keyword evidence="5" id="KW-1185">Reference proteome</keyword>
<evidence type="ECO:0000313" key="3">
    <source>
        <dbReference type="EMBL" id="SIQ44046.1"/>
    </source>
</evidence>
<feature type="coiled-coil region" evidence="1">
    <location>
        <begin position="442"/>
        <end position="496"/>
    </location>
</feature>
<feature type="compositionally biased region" description="Polar residues" evidence="2">
    <location>
        <begin position="580"/>
        <end position="596"/>
    </location>
</feature>
<dbReference type="Proteomes" id="UP000186808">
    <property type="component" value="Unassembled WGS sequence"/>
</dbReference>
<dbReference type="EMBL" id="FTNL01000001">
    <property type="protein sequence ID" value="SIQ44046.1"/>
    <property type="molecule type" value="Genomic_DNA"/>
</dbReference>